<reference evidence="1" key="1">
    <citation type="submission" date="2021-06" db="EMBL/GenBank/DDBJ databases">
        <authorList>
            <person name="Hodson N. C."/>
            <person name="Mongue J. A."/>
            <person name="Jaron S. K."/>
        </authorList>
    </citation>
    <scope>NUCLEOTIDE SEQUENCE</scope>
</reference>
<dbReference type="EMBL" id="CAJVCH010050499">
    <property type="protein sequence ID" value="CAG7718054.1"/>
    <property type="molecule type" value="Genomic_DNA"/>
</dbReference>
<comment type="caution">
    <text evidence="1">The sequence shown here is derived from an EMBL/GenBank/DDBJ whole genome shotgun (WGS) entry which is preliminary data.</text>
</comment>
<dbReference type="AlphaFoldDB" id="A0A8J2NXM1"/>
<keyword evidence="2" id="KW-1185">Reference proteome</keyword>
<sequence>MSWQNLMRKGKISYDHNFFTILLALLLFLILPCLYKCDNIYDYPTLNKCCPQGSFYNEGKDVCVELSAGLKEDFKVQDNSFPTDMTGDNFISVPSDLVIDLSNKSSTPEDFRFRSKYGRQGQRAENTSFSNTVQYKIQQHRHVKY</sequence>
<gene>
    <name evidence="1" type="ORF">AFUS01_LOCUS7477</name>
</gene>
<protein>
    <submittedName>
        <fullName evidence="1">Uncharacterized protein</fullName>
    </submittedName>
</protein>
<name>A0A8J2NXM1_9HEXA</name>
<evidence type="ECO:0000313" key="1">
    <source>
        <dbReference type="EMBL" id="CAG7718054.1"/>
    </source>
</evidence>
<proteinExistence type="predicted"/>
<evidence type="ECO:0000313" key="2">
    <source>
        <dbReference type="Proteomes" id="UP000708208"/>
    </source>
</evidence>
<accession>A0A8J2NXM1</accession>
<dbReference type="Proteomes" id="UP000708208">
    <property type="component" value="Unassembled WGS sequence"/>
</dbReference>
<organism evidence="1 2">
    <name type="scientific">Allacma fusca</name>
    <dbReference type="NCBI Taxonomy" id="39272"/>
    <lineage>
        <taxon>Eukaryota</taxon>
        <taxon>Metazoa</taxon>
        <taxon>Ecdysozoa</taxon>
        <taxon>Arthropoda</taxon>
        <taxon>Hexapoda</taxon>
        <taxon>Collembola</taxon>
        <taxon>Symphypleona</taxon>
        <taxon>Sminthuridae</taxon>
        <taxon>Allacma</taxon>
    </lineage>
</organism>